<gene>
    <name evidence="8" type="ORF">EUB48_02375</name>
</gene>
<evidence type="ECO:0000256" key="4">
    <source>
        <dbReference type="ARBA" id="ARBA00022801"/>
    </source>
</evidence>
<evidence type="ECO:0000256" key="2">
    <source>
        <dbReference type="ARBA" id="ARBA00022670"/>
    </source>
</evidence>
<dbReference type="Gene3D" id="2.70.70.10">
    <property type="entry name" value="Glucose Permease (Domain IIA)"/>
    <property type="match status" value="1"/>
</dbReference>
<proteinExistence type="predicted"/>
<feature type="domain" description="M23ase beta-sheet core" evidence="7">
    <location>
        <begin position="290"/>
        <end position="388"/>
    </location>
</feature>
<dbReference type="AlphaFoldDB" id="A0A515DGP6"/>
<dbReference type="GO" id="GO:0004222">
    <property type="term" value="F:metalloendopeptidase activity"/>
    <property type="evidence" value="ECO:0007669"/>
    <property type="project" value="TreeGrafter"/>
</dbReference>
<dbReference type="OrthoDB" id="9815245at2"/>
<dbReference type="KEGG" id="rhf:EUB48_02375"/>
<evidence type="ECO:0000256" key="1">
    <source>
        <dbReference type="ARBA" id="ARBA00001947"/>
    </source>
</evidence>
<keyword evidence="9" id="KW-1185">Reference proteome</keyword>
<dbReference type="InterPro" id="IPR011055">
    <property type="entry name" value="Dup_hybrid_motif"/>
</dbReference>
<evidence type="ECO:0000313" key="8">
    <source>
        <dbReference type="EMBL" id="QDL39592.1"/>
    </source>
</evidence>
<dbReference type="Proteomes" id="UP000316798">
    <property type="component" value="Chromosome"/>
</dbReference>
<comment type="cofactor">
    <cofactor evidence="1">
        <name>Zn(2+)</name>
        <dbReference type="ChEBI" id="CHEBI:29105"/>
    </cofactor>
</comment>
<dbReference type="CDD" id="cd12797">
    <property type="entry name" value="M23_peptidase"/>
    <property type="match status" value="1"/>
</dbReference>
<keyword evidence="3" id="KW-0479">Metal-binding</keyword>
<sequence>MLCGGGGAFAVASFGPDPSDLPTRQVLEAVQPLAAPPAEQADALDLHHFRLFRSDTTRSSDSADALLKRLGIADAGAAAFIRKDATARQGLLGRAGRSVSAEASDTHELLKLTARWTTDTSGNFQRLVIEKTAQGFSSRVETAPLSASTRLGSGTITSTLVEAADAARIPDGVISQMVDIFSGDIDFHGGLHKGDRFSVVYQTLEADGEPISGANVTGRVLSADFVNRGKEFQAMWFQDPTATGAANKGGYYTLDGRSLHHAYLKSPVEFTHITSGFSMRYHPILHIWKKHLGVDYAGPIGTPVRTVADGVVEFAGVQNGYGNVVYVLHRPGPDGSHTTVYAHLSQINVKKGERVSQGQNVGRIGQTGWATGPHLHFEYRVNGAYEDPVAIAQQSDTAPLSAAAKPAFDRLAASMRLQLAAAASVQQASAQ</sequence>
<keyword evidence="6" id="KW-0482">Metalloprotease</keyword>
<keyword evidence="5" id="KW-0862">Zinc</keyword>
<protein>
    <submittedName>
        <fullName evidence="8">M23 family metallopeptidase</fullName>
    </submittedName>
</protein>
<dbReference type="InterPro" id="IPR016047">
    <property type="entry name" value="M23ase_b-sheet_dom"/>
</dbReference>
<organism evidence="8 9">
    <name type="scientific">Rhodoferax sediminis</name>
    <dbReference type="NCBI Taxonomy" id="2509614"/>
    <lineage>
        <taxon>Bacteria</taxon>
        <taxon>Pseudomonadati</taxon>
        <taxon>Pseudomonadota</taxon>
        <taxon>Betaproteobacteria</taxon>
        <taxon>Burkholderiales</taxon>
        <taxon>Comamonadaceae</taxon>
        <taxon>Rhodoferax</taxon>
    </lineage>
</organism>
<evidence type="ECO:0000256" key="3">
    <source>
        <dbReference type="ARBA" id="ARBA00022723"/>
    </source>
</evidence>
<dbReference type="PANTHER" id="PTHR21666:SF288">
    <property type="entry name" value="CELL DIVISION PROTEIN YTFB"/>
    <property type="match status" value="1"/>
</dbReference>
<dbReference type="Pfam" id="PF01551">
    <property type="entry name" value="Peptidase_M23"/>
    <property type="match status" value="1"/>
</dbReference>
<dbReference type="SUPFAM" id="SSF51261">
    <property type="entry name" value="Duplicated hybrid motif"/>
    <property type="match status" value="1"/>
</dbReference>
<dbReference type="EMBL" id="CP035503">
    <property type="protein sequence ID" value="QDL39592.1"/>
    <property type="molecule type" value="Genomic_DNA"/>
</dbReference>
<reference evidence="8 9" key="1">
    <citation type="submission" date="2019-01" db="EMBL/GenBank/DDBJ databases">
        <title>Genomic insights into a novel species Rhodoferax sp.</title>
        <authorList>
            <person name="Jin L."/>
        </authorList>
    </citation>
    <scope>NUCLEOTIDE SEQUENCE [LARGE SCALE GENOMIC DNA]</scope>
    <source>
        <strain evidence="8 9">CHu59-6-5</strain>
    </source>
</reference>
<keyword evidence="4" id="KW-0378">Hydrolase</keyword>
<evidence type="ECO:0000313" key="9">
    <source>
        <dbReference type="Proteomes" id="UP000316798"/>
    </source>
</evidence>
<evidence type="ECO:0000256" key="6">
    <source>
        <dbReference type="ARBA" id="ARBA00023049"/>
    </source>
</evidence>
<dbReference type="PANTHER" id="PTHR21666">
    <property type="entry name" value="PEPTIDASE-RELATED"/>
    <property type="match status" value="1"/>
</dbReference>
<dbReference type="GO" id="GO:0046872">
    <property type="term" value="F:metal ion binding"/>
    <property type="evidence" value="ECO:0007669"/>
    <property type="project" value="UniProtKB-KW"/>
</dbReference>
<dbReference type="Gene3D" id="3.10.450.350">
    <property type="match status" value="2"/>
</dbReference>
<accession>A0A515DGP6</accession>
<evidence type="ECO:0000256" key="5">
    <source>
        <dbReference type="ARBA" id="ARBA00022833"/>
    </source>
</evidence>
<name>A0A515DGP6_9BURK</name>
<keyword evidence="2" id="KW-0645">Protease</keyword>
<evidence type="ECO:0000259" key="7">
    <source>
        <dbReference type="Pfam" id="PF01551"/>
    </source>
</evidence>
<dbReference type="InterPro" id="IPR050570">
    <property type="entry name" value="Cell_wall_metabolism_enzyme"/>
</dbReference>
<dbReference type="GO" id="GO:0006508">
    <property type="term" value="P:proteolysis"/>
    <property type="evidence" value="ECO:0007669"/>
    <property type="project" value="UniProtKB-KW"/>
</dbReference>